<keyword evidence="7" id="KW-0915">Sodium</keyword>
<dbReference type="GO" id="GO:0015293">
    <property type="term" value="F:symporter activity"/>
    <property type="evidence" value="ECO:0007669"/>
    <property type="project" value="UniProtKB-KW"/>
</dbReference>
<keyword evidence="5" id="KW-0769">Symport</keyword>
<dbReference type="InterPro" id="IPR036259">
    <property type="entry name" value="MFS_trans_sf"/>
</dbReference>
<dbReference type="InterPro" id="IPR011701">
    <property type="entry name" value="MFS"/>
</dbReference>
<evidence type="ECO:0000259" key="14">
    <source>
        <dbReference type="PROSITE" id="PS50850"/>
    </source>
</evidence>
<evidence type="ECO:0000256" key="6">
    <source>
        <dbReference type="ARBA" id="ARBA00022989"/>
    </source>
</evidence>
<feature type="transmembrane region" description="Helical" evidence="13">
    <location>
        <begin position="199"/>
        <end position="220"/>
    </location>
</feature>
<evidence type="ECO:0000256" key="1">
    <source>
        <dbReference type="ARBA" id="ARBA00004141"/>
    </source>
</evidence>
<feature type="transmembrane region" description="Helical" evidence="13">
    <location>
        <begin position="108"/>
        <end position="126"/>
    </location>
</feature>
<dbReference type="GO" id="GO:0006814">
    <property type="term" value="P:sodium ion transport"/>
    <property type="evidence" value="ECO:0007669"/>
    <property type="project" value="UniProtKB-KW"/>
</dbReference>
<evidence type="ECO:0000256" key="7">
    <source>
        <dbReference type="ARBA" id="ARBA00023053"/>
    </source>
</evidence>
<feature type="transmembrane region" description="Helical" evidence="13">
    <location>
        <begin position="170"/>
        <end position="193"/>
    </location>
</feature>
<keyword evidence="3" id="KW-0813">Transport</keyword>
<accession>W8BM73</accession>
<dbReference type="SUPFAM" id="SSF103473">
    <property type="entry name" value="MFS general substrate transporter"/>
    <property type="match status" value="1"/>
</dbReference>
<name>W8BM73_CERCA</name>
<dbReference type="PANTHER" id="PTHR11662">
    <property type="entry name" value="SOLUTE CARRIER FAMILY 17"/>
    <property type="match status" value="1"/>
</dbReference>
<dbReference type="Pfam" id="PF07690">
    <property type="entry name" value="MFS_1"/>
    <property type="match status" value="1"/>
</dbReference>
<dbReference type="Gene3D" id="1.20.1250.20">
    <property type="entry name" value="MFS general substrate transporter like domains"/>
    <property type="match status" value="2"/>
</dbReference>
<dbReference type="InterPro" id="IPR020846">
    <property type="entry name" value="MFS_dom"/>
</dbReference>
<evidence type="ECO:0000256" key="9">
    <source>
        <dbReference type="ARBA" id="ARBA00023136"/>
    </source>
</evidence>
<feature type="transmembrane region" description="Helical" evidence="13">
    <location>
        <begin position="403"/>
        <end position="426"/>
    </location>
</feature>
<feature type="transmembrane region" description="Helical" evidence="13">
    <location>
        <begin position="343"/>
        <end position="364"/>
    </location>
</feature>
<reference evidence="15" key="1">
    <citation type="submission" date="2013-07" db="EMBL/GenBank/DDBJ databases">
        <authorList>
            <person name="Geib S."/>
        </authorList>
    </citation>
    <scope>NUCLEOTIDE SEQUENCE</scope>
</reference>
<comment type="similarity">
    <text evidence="2">Belongs to the major facilitator superfamily. Sodium/anion cotransporter family.</text>
</comment>
<dbReference type="EMBL" id="GAMC01006658">
    <property type="protein sequence ID" value="JAB99897.1"/>
    <property type="molecule type" value="mRNA"/>
</dbReference>
<dbReference type="GO" id="GO:0006820">
    <property type="term" value="P:monoatomic anion transport"/>
    <property type="evidence" value="ECO:0007669"/>
    <property type="project" value="TreeGrafter"/>
</dbReference>
<comment type="function">
    <text evidence="11">May be an inorganic phosphate cotransporter.</text>
</comment>
<dbReference type="CDD" id="cd17318">
    <property type="entry name" value="MFS_SLC17"/>
    <property type="match status" value="1"/>
</dbReference>
<evidence type="ECO:0000256" key="3">
    <source>
        <dbReference type="ARBA" id="ARBA00022448"/>
    </source>
</evidence>
<keyword evidence="8" id="KW-0406">Ion transport</keyword>
<evidence type="ECO:0000256" key="11">
    <source>
        <dbReference type="ARBA" id="ARBA00054632"/>
    </source>
</evidence>
<organism evidence="15">
    <name type="scientific">Ceratitis capitata</name>
    <name type="common">Mediterranean fruit fly</name>
    <name type="synonym">Tephritis capitata</name>
    <dbReference type="NCBI Taxonomy" id="7213"/>
    <lineage>
        <taxon>Eukaryota</taxon>
        <taxon>Metazoa</taxon>
        <taxon>Ecdysozoa</taxon>
        <taxon>Arthropoda</taxon>
        <taxon>Hexapoda</taxon>
        <taxon>Insecta</taxon>
        <taxon>Pterygota</taxon>
        <taxon>Neoptera</taxon>
        <taxon>Endopterygota</taxon>
        <taxon>Diptera</taxon>
        <taxon>Brachycera</taxon>
        <taxon>Muscomorpha</taxon>
        <taxon>Tephritoidea</taxon>
        <taxon>Tephritidae</taxon>
        <taxon>Ceratitis</taxon>
        <taxon>Ceratitis</taxon>
    </lineage>
</organism>
<evidence type="ECO:0000256" key="4">
    <source>
        <dbReference type="ARBA" id="ARBA00022692"/>
    </source>
</evidence>
<feature type="transmembrane region" description="Helical" evidence="13">
    <location>
        <begin position="370"/>
        <end position="391"/>
    </location>
</feature>
<feature type="domain" description="Major facilitator superfamily (MFS) profile" evidence="14">
    <location>
        <begin position="37"/>
        <end position="462"/>
    </location>
</feature>
<evidence type="ECO:0000256" key="10">
    <source>
        <dbReference type="ARBA" id="ARBA00023201"/>
    </source>
</evidence>
<gene>
    <name evidence="15" type="primary">PICO</name>
</gene>
<dbReference type="PANTHER" id="PTHR11662:SF280">
    <property type="entry name" value="FI21844P1-RELATED"/>
    <property type="match status" value="1"/>
</dbReference>
<proteinExistence type="evidence at transcript level"/>
<dbReference type="AlphaFoldDB" id="W8BM73"/>
<protein>
    <recommendedName>
        <fullName evidence="12">Putative inorganic phosphate cotransporter</fullName>
    </recommendedName>
</protein>
<evidence type="ECO:0000256" key="2">
    <source>
        <dbReference type="ARBA" id="ARBA00008586"/>
    </source>
</evidence>
<evidence type="ECO:0000313" key="15">
    <source>
        <dbReference type="EMBL" id="JAB99897.1"/>
    </source>
</evidence>
<dbReference type="FunFam" id="1.20.1250.20:FF:000144">
    <property type="entry name" value="Picot, isoform B"/>
    <property type="match status" value="1"/>
</dbReference>
<dbReference type="GO" id="GO:0016020">
    <property type="term" value="C:membrane"/>
    <property type="evidence" value="ECO:0007669"/>
    <property type="project" value="UniProtKB-SubCell"/>
</dbReference>
<dbReference type="InterPro" id="IPR050382">
    <property type="entry name" value="MFS_Na/Anion_cotransporter"/>
</dbReference>
<keyword evidence="4 13" id="KW-0812">Transmembrane</keyword>
<dbReference type="OrthoDB" id="2985014at2759"/>
<feature type="transmembrane region" description="Helical" evidence="13">
    <location>
        <begin position="438"/>
        <end position="457"/>
    </location>
</feature>
<feature type="transmembrane region" description="Helical" evidence="13">
    <location>
        <begin position="267"/>
        <end position="287"/>
    </location>
</feature>
<feature type="transmembrane region" description="Helical" evidence="13">
    <location>
        <begin position="313"/>
        <end position="331"/>
    </location>
</feature>
<evidence type="ECO:0000256" key="5">
    <source>
        <dbReference type="ARBA" id="ARBA00022847"/>
    </source>
</evidence>
<sequence length="493" mass="55431">MKIKYKNIKKKMENKEKYDHNKTKAPRIGTRHIQCLLIFFGLSAALMQRVNLSVAIVAMMDKNSANPDFEEYVWSEKTKSYVLSSFFWAYFTTQIPGSQLAHKYGGKIMLFCGIFFSGLLTLLTPLSVRIGDWKLLCALRLCQGLFQGCVYSSIHTLLSKWVPPEERGSLGTFCYTGIPFGSVLMLLCSGWIASSSYGWPGIFYFSGMLSLIWCLAWFFFGASSPSDCKWLSTAEKLFIEGALVTSAQPEHAHTPTKTPWAKILTSVPFWVLLVAQSAYAWGFWTLLTQIPSYMKSILGQDIKSNALKSSAPFLANMFLTLVFCVLANFLIKRGYTSVNASRKLFNTIGFWVPIVPLILLGYMRADQSELAVIMLVIAVGVNTAGSLGFLVNHIDLSPNFGGILMGMANCAANIMSLLAPLSVGFIVTDAKNVHQWRVVFYITGAMYFIGNLLFIFFGQTKIQPWNYPKRQLDERHHIKFETIKIENECQRNT</sequence>
<dbReference type="PROSITE" id="PS50850">
    <property type="entry name" value="MFS"/>
    <property type="match status" value="1"/>
</dbReference>
<dbReference type="FunFam" id="1.20.1250.20:FF:000003">
    <property type="entry name" value="Solute carrier family 17 member 3"/>
    <property type="match status" value="1"/>
</dbReference>
<reference evidence="15" key="2">
    <citation type="journal article" date="2014" name="BMC Genomics">
        <title>A genomic perspective to assessing quality of mass-reared SIT flies used in Mediterranean fruit fly (Ceratitis capitata) eradication in California.</title>
        <authorList>
            <person name="Calla B."/>
            <person name="Hall B."/>
            <person name="Hou S."/>
            <person name="Geib S.M."/>
        </authorList>
    </citation>
    <scope>NUCLEOTIDE SEQUENCE</scope>
</reference>
<evidence type="ECO:0000256" key="13">
    <source>
        <dbReference type="SAM" id="Phobius"/>
    </source>
</evidence>
<comment type="subcellular location">
    <subcellularLocation>
        <location evidence="1">Membrane</location>
        <topology evidence="1">Multi-pass membrane protein</topology>
    </subcellularLocation>
</comment>
<evidence type="ECO:0000256" key="8">
    <source>
        <dbReference type="ARBA" id="ARBA00023065"/>
    </source>
</evidence>
<keyword evidence="9 13" id="KW-0472">Membrane</keyword>
<keyword evidence="10" id="KW-0739">Sodium transport</keyword>
<keyword evidence="6 13" id="KW-1133">Transmembrane helix</keyword>
<evidence type="ECO:0000256" key="12">
    <source>
        <dbReference type="ARBA" id="ARBA00068450"/>
    </source>
</evidence>